<keyword evidence="5 13" id="KW-0813">Transport</keyword>
<dbReference type="NCBIfam" id="TIGR00548">
    <property type="entry name" value="lolB"/>
    <property type="match status" value="1"/>
</dbReference>
<evidence type="ECO:0000256" key="4">
    <source>
        <dbReference type="ARBA" id="ARBA00016202"/>
    </source>
</evidence>
<dbReference type="SUPFAM" id="SSF89392">
    <property type="entry name" value="Prokaryotic lipoproteins and lipoprotein localization factors"/>
    <property type="match status" value="1"/>
</dbReference>
<dbReference type="CDD" id="cd16326">
    <property type="entry name" value="LolB"/>
    <property type="match status" value="1"/>
</dbReference>
<feature type="chain" id="PRO_5046622984" description="Outer-membrane lipoprotein LolB" evidence="14">
    <location>
        <begin position="23"/>
        <end position="203"/>
    </location>
</feature>
<evidence type="ECO:0000256" key="13">
    <source>
        <dbReference type="HAMAP-Rule" id="MF_00233"/>
    </source>
</evidence>
<evidence type="ECO:0000256" key="14">
    <source>
        <dbReference type="SAM" id="SignalP"/>
    </source>
</evidence>
<proteinExistence type="inferred from homology"/>
<evidence type="ECO:0000256" key="2">
    <source>
        <dbReference type="ARBA" id="ARBA00009696"/>
    </source>
</evidence>
<gene>
    <name evidence="13 15" type="primary">lolB</name>
    <name evidence="15" type="ORF">KGQ91_10335</name>
</gene>
<keyword evidence="9 13" id="KW-0564">Palmitate</keyword>
<keyword evidence="8 13" id="KW-0472">Membrane</keyword>
<keyword evidence="7 13" id="KW-0653">Protein transport</keyword>
<evidence type="ECO:0000256" key="8">
    <source>
        <dbReference type="ARBA" id="ARBA00023136"/>
    </source>
</evidence>
<keyword evidence="16" id="KW-1185">Reference proteome</keyword>
<keyword evidence="10 13" id="KW-0143">Chaperone</keyword>
<dbReference type="EMBL" id="JAGXFD010000001">
    <property type="protein sequence ID" value="MBZ9568068.1"/>
    <property type="molecule type" value="Genomic_DNA"/>
</dbReference>
<evidence type="ECO:0000256" key="5">
    <source>
        <dbReference type="ARBA" id="ARBA00022448"/>
    </source>
</evidence>
<comment type="caution">
    <text evidence="15">The sequence shown here is derived from an EMBL/GenBank/DDBJ whole genome shotgun (WGS) entry which is preliminary data.</text>
</comment>
<evidence type="ECO:0000256" key="12">
    <source>
        <dbReference type="ARBA" id="ARBA00023288"/>
    </source>
</evidence>
<evidence type="ECO:0000256" key="7">
    <source>
        <dbReference type="ARBA" id="ARBA00022927"/>
    </source>
</evidence>
<evidence type="ECO:0000256" key="3">
    <source>
        <dbReference type="ARBA" id="ARBA00011245"/>
    </source>
</evidence>
<keyword evidence="6 13" id="KW-0732">Signal</keyword>
<evidence type="ECO:0000256" key="10">
    <source>
        <dbReference type="ARBA" id="ARBA00023186"/>
    </source>
</evidence>
<evidence type="ECO:0000256" key="6">
    <source>
        <dbReference type="ARBA" id="ARBA00022729"/>
    </source>
</evidence>
<keyword evidence="12 13" id="KW-0449">Lipoprotein</keyword>
<sequence length="203" mass="22471">MRSLAFPALLLALLTLAGCASQAPSPEQPRERGDWDAQKARLEAFDHWRLAGKVGLRTPDDATSANLDWVQRASRYHMLISGPFGSGRSVLEGGPDGVVLTTGKGRFTADTPERLMEQQLGWSLPVSALDDWVRGLPAPIVAHRLTRDDRGFPLQLHQAGWTIDYRDWTRAGGLWLPSRVVMTFPGLRATLVVKEWHPNPESS</sequence>
<dbReference type="RefSeq" id="WP_224415201.1">
    <property type="nucleotide sequence ID" value="NZ_JAGXFC010000001.1"/>
</dbReference>
<protein>
    <recommendedName>
        <fullName evidence="4 13">Outer-membrane lipoprotein LolB</fullName>
    </recommendedName>
</protein>
<dbReference type="InterPro" id="IPR029046">
    <property type="entry name" value="LolA/LolB/LppX"/>
</dbReference>
<reference evidence="15 16" key="1">
    <citation type="submission" date="2021-05" db="EMBL/GenBank/DDBJ databases">
        <title>Petroleum and Energy Research Collection (APPE): ex situ preservation of microbial diversity associated with the oil industry and exploitation of its biotechnological potential.</title>
        <authorList>
            <person name="Paixao C.T.M."/>
            <person name="Gomes M.B."/>
            <person name="Oliveira V.M."/>
        </authorList>
    </citation>
    <scope>NUCLEOTIDE SEQUENCE [LARGE SCALE GENOMIC DNA]</scope>
    <source>
        <strain evidence="15 16">LIT2</strain>
    </source>
</reference>
<organism evidence="15 16">
    <name type="scientific">Modicisalibacter tunisiensis</name>
    <dbReference type="NCBI Taxonomy" id="390637"/>
    <lineage>
        <taxon>Bacteria</taxon>
        <taxon>Pseudomonadati</taxon>
        <taxon>Pseudomonadota</taxon>
        <taxon>Gammaproteobacteria</taxon>
        <taxon>Oceanospirillales</taxon>
        <taxon>Halomonadaceae</taxon>
        <taxon>Modicisalibacter</taxon>
    </lineage>
</organism>
<dbReference type="InterPro" id="IPR004565">
    <property type="entry name" value="OM_lipoprot_LolB"/>
</dbReference>
<evidence type="ECO:0000256" key="9">
    <source>
        <dbReference type="ARBA" id="ARBA00023139"/>
    </source>
</evidence>
<comment type="function">
    <text evidence="13">Plays a critical role in the incorporation of lipoproteins in the outer membrane after they are released by the LolA protein.</text>
</comment>
<evidence type="ECO:0000313" key="16">
    <source>
        <dbReference type="Proteomes" id="UP001319883"/>
    </source>
</evidence>
<evidence type="ECO:0000256" key="1">
    <source>
        <dbReference type="ARBA" id="ARBA00004459"/>
    </source>
</evidence>
<comment type="similarity">
    <text evidence="2 13">Belongs to the LolB family.</text>
</comment>
<keyword evidence="11 13" id="KW-0998">Cell outer membrane</keyword>
<accession>A0ABS7WZL1</accession>
<dbReference type="Gene3D" id="2.50.20.10">
    <property type="entry name" value="Lipoprotein localisation LolA/LolB/LppX"/>
    <property type="match status" value="1"/>
</dbReference>
<feature type="signal peptide" evidence="14">
    <location>
        <begin position="1"/>
        <end position="22"/>
    </location>
</feature>
<comment type="subunit">
    <text evidence="3 13">Monomer.</text>
</comment>
<evidence type="ECO:0000313" key="15">
    <source>
        <dbReference type="EMBL" id="MBZ9568068.1"/>
    </source>
</evidence>
<dbReference type="Pfam" id="PF03550">
    <property type="entry name" value="LolB"/>
    <property type="match status" value="1"/>
</dbReference>
<name>A0ABS7WZL1_9GAMM</name>
<dbReference type="HAMAP" id="MF_00233">
    <property type="entry name" value="LolB"/>
    <property type="match status" value="1"/>
</dbReference>
<dbReference type="PROSITE" id="PS51257">
    <property type="entry name" value="PROKAR_LIPOPROTEIN"/>
    <property type="match status" value="1"/>
</dbReference>
<dbReference type="Proteomes" id="UP001319883">
    <property type="component" value="Unassembled WGS sequence"/>
</dbReference>
<evidence type="ECO:0000256" key="11">
    <source>
        <dbReference type="ARBA" id="ARBA00023237"/>
    </source>
</evidence>
<comment type="subcellular location">
    <subcellularLocation>
        <location evidence="1 13">Cell outer membrane</location>
        <topology evidence="1 13">Lipid-anchor</topology>
    </subcellularLocation>
</comment>